<feature type="transmembrane region" description="Helical" evidence="6">
    <location>
        <begin position="200"/>
        <end position="222"/>
    </location>
</feature>
<dbReference type="Pfam" id="PF02690">
    <property type="entry name" value="Na_Pi_cotrans"/>
    <property type="match status" value="1"/>
</dbReference>
<keyword evidence="3 6" id="KW-0812">Transmembrane</keyword>
<dbReference type="NCBIfam" id="TIGR00704">
    <property type="entry name" value="NaPi_cotrn_rel"/>
    <property type="match status" value="1"/>
</dbReference>
<dbReference type="GO" id="GO:0005886">
    <property type="term" value="C:plasma membrane"/>
    <property type="evidence" value="ECO:0007669"/>
    <property type="project" value="UniProtKB-SubCell"/>
</dbReference>
<gene>
    <name evidence="8" type="ORF">DEACI_0231</name>
    <name evidence="7" type="ORF">DEACI_3752</name>
</gene>
<sequence>MPLFVLGLFALLGGMHTLRQGLQALAASRLRRALLWMTQTPWRGFWSGTLATALIQSSNILTVMAVSLVDAGLLPFAGALYLVLGSNIGTTVTTQLLTLPLNRFAVYALLLGALGYLFLPKRKRYLGLTLLGLGLLFLGLMILDAGLRPLADHAGVQNLLHNLGNNHLRAILAGALLSALLQSSSATTGIVMLLTQQGAITLPTAVAFVFGANIGTCGAALVASLGAKRAAQRVALFHVLLNVFGVLCFLPFLVPLANLLTLLGGNPTRQVANAHTLFNVISSLLAFPLTPYAGKFLERILP</sequence>
<evidence type="ECO:0000256" key="4">
    <source>
        <dbReference type="ARBA" id="ARBA00022989"/>
    </source>
</evidence>
<evidence type="ECO:0000256" key="3">
    <source>
        <dbReference type="ARBA" id="ARBA00022692"/>
    </source>
</evidence>
<dbReference type="InterPro" id="IPR004633">
    <property type="entry name" value="NaPi_cotrn-rel/YqeW-like"/>
</dbReference>
<reference evidence="8" key="1">
    <citation type="submission" date="2014-11" db="EMBL/GenBank/DDBJ databases">
        <authorList>
            <person name="Hornung B.V."/>
        </authorList>
    </citation>
    <scope>NUCLEOTIDE SEQUENCE</scope>
    <source>
        <strain evidence="8">INE</strain>
    </source>
</reference>
<proteinExistence type="predicted"/>
<evidence type="ECO:0000256" key="5">
    <source>
        <dbReference type="ARBA" id="ARBA00023136"/>
    </source>
</evidence>
<evidence type="ECO:0000313" key="9">
    <source>
        <dbReference type="Proteomes" id="UP001071230"/>
    </source>
</evidence>
<comment type="subcellular location">
    <subcellularLocation>
        <location evidence="1">Cell membrane</location>
        <topology evidence="1">Multi-pass membrane protein</topology>
    </subcellularLocation>
</comment>
<evidence type="ECO:0000256" key="1">
    <source>
        <dbReference type="ARBA" id="ARBA00004651"/>
    </source>
</evidence>
<evidence type="ECO:0000256" key="2">
    <source>
        <dbReference type="ARBA" id="ARBA00022475"/>
    </source>
</evidence>
<dbReference type="AlphaFoldDB" id="A0A8S0W9W1"/>
<reference evidence="7" key="2">
    <citation type="submission" date="2020-01" db="EMBL/GenBank/DDBJ databases">
        <authorList>
            <person name="Hornung B."/>
        </authorList>
    </citation>
    <scope>NUCLEOTIDE SEQUENCE</scope>
    <source>
        <strain evidence="7">PacBioINE</strain>
    </source>
</reference>
<feature type="transmembrane region" description="Helical" evidence="6">
    <location>
        <begin position="168"/>
        <end position="194"/>
    </location>
</feature>
<organism evidence="7">
    <name type="scientific">Acididesulfobacillus acetoxydans</name>
    <dbReference type="NCBI Taxonomy" id="1561005"/>
    <lineage>
        <taxon>Bacteria</taxon>
        <taxon>Bacillati</taxon>
        <taxon>Bacillota</taxon>
        <taxon>Clostridia</taxon>
        <taxon>Eubacteriales</taxon>
        <taxon>Peptococcaceae</taxon>
        <taxon>Acididesulfobacillus</taxon>
    </lineage>
</organism>
<accession>A0A8S0W9W1</accession>
<protein>
    <submittedName>
        <fullName evidence="7 8">Na/Pi-cotransporter</fullName>
    </submittedName>
</protein>
<name>A0A8S0W9W1_9FIRM</name>
<dbReference type="GO" id="GO:0044341">
    <property type="term" value="P:sodium-dependent phosphate transport"/>
    <property type="evidence" value="ECO:0007669"/>
    <property type="project" value="InterPro"/>
</dbReference>
<evidence type="ECO:0000256" key="6">
    <source>
        <dbReference type="SAM" id="Phobius"/>
    </source>
</evidence>
<dbReference type="PANTHER" id="PTHR10010">
    <property type="entry name" value="SOLUTE CARRIER FAMILY 34 SODIUM PHOSPHATE , MEMBER 2-RELATED"/>
    <property type="match status" value="1"/>
</dbReference>
<dbReference type="EMBL" id="CDGJ01000003">
    <property type="protein sequence ID" value="CEJ05811.1"/>
    <property type="molecule type" value="Genomic_DNA"/>
</dbReference>
<evidence type="ECO:0000313" key="7">
    <source>
        <dbReference type="EMBL" id="CAA7602929.1"/>
    </source>
</evidence>
<feature type="transmembrane region" description="Helical" evidence="6">
    <location>
        <begin position="234"/>
        <end position="254"/>
    </location>
</feature>
<keyword evidence="9" id="KW-1185">Reference proteome</keyword>
<dbReference type="EMBL" id="LR746496">
    <property type="protein sequence ID" value="CAA7602929.1"/>
    <property type="molecule type" value="Genomic_DNA"/>
</dbReference>
<keyword evidence="4 6" id="KW-1133">Transmembrane helix</keyword>
<evidence type="ECO:0000313" key="8">
    <source>
        <dbReference type="EMBL" id="CEJ05811.1"/>
    </source>
</evidence>
<dbReference type="RefSeq" id="WP_240986226.1">
    <property type="nucleotide sequence ID" value="NZ_CDGJ01000003.1"/>
</dbReference>
<feature type="transmembrane region" description="Helical" evidence="6">
    <location>
        <begin position="96"/>
        <end position="119"/>
    </location>
</feature>
<dbReference type="KEGG" id="aacx:DEACI_3752"/>
<dbReference type="Proteomes" id="UP000836597">
    <property type="component" value="Chromosome"/>
</dbReference>
<feature type="transmembrane region" description="Helical" evidence="6">
    <location>
        <begin position="274"/>
        <end position="294"/>
    </location>
</feature>
<dbReference type="InterPro" id="IPR003841">
    <property type="entry name" value="Na/Pi_transpt"/>
</dbReference>
<dbReference type="Proteomes" id="UP001071230">
    <property type="component" value="Unassembled WGS sequence"/>
</dbReference>
<dbReference type="NCBIfam" id="NF037997">
    <property type="entry name" value="Na_Pi_symport"/>
    <property type="match status" value="1"/>
</dbReference>
<dbReference type="GO" id="GO:0005436">
    <property type="term" value="F:sodium:phosphate symporter activity"/>
    <property type="evidence" value="ECO:0007669"/>
    <property type="project" value="InterPro"/>
</dbReference>
<feature type="transmembrane region" description="Helical" evidence="6">
    <location>
        <begin position="60"/>
        <end position="84"/>
    </location>
</feature>
<keyword evidence="2" id="KW-1003">Cell membrane</keyword>
<feature type="transmembrane region" description="Helical" evidence="6">
    <location>
        <begin position="125"/>
        <end position="147"/>
    </location>
</feature>
<dbReference type="PANTHER" id="PTHR10010:SF46">
    <property type="entry name" value="SODIUM-DEPENDENT PHOSPHATE TRANSPORT PROTEIN 2B"/>
    <property type="match status" value="1"/>
</dbReference>
<keyword evidence="5 6" id="KW-0472">Membrane</keyword>